<name>D7M1W3_ARALL</name>
<dbReference type="AlphaFoldDB" id="D7M1W3"/>
<reference evidence="2" key="1">
    <citation type="journal article" date="2011" name="Nat. Genet.">
        <title>The Arabidopsis lyrata genome sequence and the basis of rapid genome size change.</title>
        <authorList>
            <person name="Hu T.T."/>
            <person name="Pattyn P."/>
            <person name="Bakker E.G."/>
            <person name="Cao J."/>
            <person name="Cheng J.-F."/>
            <person name="Clark R.M."/>
            <person name="Fahlgren N."/>
            <person name="Fawcett J.A."/>
            <person name="Grimwood J."/>
            <person name="Gundlach H."/>
            <person name="Haberer G."/>
            <person name="Hollister J.D."/>
            <person name="Ossowski S."/>
            <person name="Ottilar R.P."/>
            <person name="Salamov A.A."/>
            <person name="Schneeberger K."/>
            <person name="Spannagl M."/>
            <person name="Wang X."/>
            <person name="Yang L."/>
            <person name="Nasrallah M.E."/>
            <person name="Bergelson J."/>
            <person name="Carrington J.C."/>
            <person name="Gaut B.S."/>
            <person name="Schmutz J."/>
            <person name="Mayer K.F.X."/>
            <person name="Van de Peer Y."/>
            <person name="Grigoriev I.V."/>
            <person name="Nordborg M."/>
            <person name="Weigel D."/>
            <person name="Guo Y.-L."/>
        </authorList>
    </citation>
    <scope>NUCLEOTIDE SEQUENCE [LARGE SCALE GENOMIC DNA]</scope>
    <source>
        <strain evidence="2">cv. MN47</strain>
    </source>
</reference>
<dbReference type="EMBL" id="GL348718">
    <property type="protein sequence ID" value="EFH51084.1"/>
    <property type="molecule type" value="Genomic_DNA"/>
</dbReference>
<dbReference type="HOGENOM" id="CLU_2888814_0_0_1"/>
<sequence length="63" mass="7321">MSDGLDSGLIKADEAPIVKQIRAERRNKKKRGAAAKYIYSHHHRHRHHRSPKKKAIVFSFLFS</sequence>
<accession>D7M1W3</accession>
<protein>
    <submittedName>
        <fullName evidence="1">Predicted protein</fullName>
    </submittedName>
</protein>
<dbReference type="Gramene" id="scaffold_603818.1">
    <property type="protein sequence ID" value="scaffold_603818.1"/>
    <property type="gene ID" value="scaffold_603818.1"/>
</dbReference>
<evidence type="ECO:0000313" key="2">
    <source>
        <dbReference type="Proteomes" id="UP000008694"/>
    </source>
</evidence>
<proteinExistence type="predicted"/>
<gene>
    <name evidence="1" type="ORF">ARALYDRAFT_911761</name>
</gene>
<evidence type="ECO:0000313" key="1">
    <source>
        <dbReference type="EMBL" id="EFH51084.1"/>
    </source>
</evidence>
<keyword evidence="2" id="KW-1185">Reference proteome</keyword>
<organism evidence="2">
    <name type="scientific">Arabidopsis lyrata subsp. lyrata</name>
    <name type="common">Lyre-leaved rock-cress</name>
    <dbReference type="NCBI Taxonomy" id="81972"/>
    <lineage>
        <taxon>Eukaryota</taxon>
        <taxon>Viridiplantae</taxon>
        <taxon>Streptophyta</taxon>
        <taxon>Embryophyta</taxon>
        <taxon>Tracheophyta</taxon>
        <taxon>Spermatophyta</taxon>
        <taxon>Magnoliopsida</taxon>
        <taxon>eudicotyledons</taxon>
        <taxon>Gunneridae</taxon>
        <taxon>Pentapetalae</taxon>
        <taxon>rosids</taxon>
        <taxon>malvids</taxon>
        <taxon>Brassicales</taxon>
        <taxon>Brassicaceae</taxon>
        <taxon>Camelineae</taxon>
        <taxon>Arabidopsis</taxon>
    </lineage>
</organism>
<dbReference type="Proteomes" id="UP000008694">
    <property type="component" value="Unassembled WGS sequence"/>
</dbReference>